<comment type="caution">
    <text evidence="4">The sequence shown here is derived from an EMBL/GenBank/DDBJ whole genome shotgun (WGS) entry which is preliminary data.</text>
</comment>
<sequence length="674" mass="76857">MRWTICRSTVFLIFLLYCEPNRGWADATSKSCTNSPILSCEIIDGFAGDLLTDSSIEDGTDLVPDNQTAVTTTTAIDWGRFKPIGLRTFVLYKTDPRTLDLSLQSSVRWRFPLVTNPQTSHAMPHSILGFIVRINSTALNATKTYLTRLEQPVDNISMNLSSVEFFVELGSLFLFNETYSIEVSFYPEGKNGRNTLIREAIKQPEKGVCGKATQDIAKSWVPSFGPLTAHEVTADVEVEFLPAPPSLCITRYSLYIQSTSSSRILDYVMVNATGNETRLRHIFKSMPREEKLMIKLLAAEPSEKQCVCTHCHCITVKSNEFIIPKLVHKDIYIPTIPTISDETDSTHAYLIFLTLLFILAILLAIFVLIVLLCSLIKKNRKLRKSINILTVASSAEQKPIIDYQNGKSNKYLLLASPEFDLDMRIVKEFANLLRNSNHTLLYEKFDMDDFCENVYRWYTNAISIADRILIVHCQPQTDPRTLSIHNYSFVEREPLSVLSRKIAIGTISPLDNRVIHINLRRYSPILYSEIIYNIPRDIHLLAEILEIPFSDDWTKLENYCEPPNYRLNASSKSLPIQHAIEDEVSERSTEISWADYRHPLQMSTSIRQTIDSGMHSGNSNTAETASEYDIDMTDSDDHNTQIDSGIQYINHEFFFNLSITQIEFADYDNQVEKR</sequence>
<dbReference type="InterPro" id="IPR057066">
    <property type="entry name" value="Ig_ILCR1"/>
</dbReference>
<accession>A0A2A2J8F4</accession>
<dbReference type="Proteomes" id="UP000218231">
    <property type="component" value="Unassembled WGS sequence"/>
</dbReference>
<keyword evidence="1" id="KW-0812">Transmembrane</keyword>
<dbReference type="EMBL" id="LIAE01010614">
    <property type="protein sequence ID" value="PAV57927.1"/>
    <property type="molecule type" value="Genomic_DNA"/>
</dbReference>
<evidence type="ECO:0000259" key="3">
    <source>
        <dbReference type="Pfam" id="PF23608"/>
    </source>
</evidence>
<feature type="transmembrane region" description="Helical" evidence="1">
    <location>
        <begin position="349"/>
        <end position="376"/>
    </location>
</feature>
<feature type="domain" description="ILCR1 Ig-like" evidence="3">
    <location>
        <begin position="219"/>
        <end position="321"/>
    </location>
</feature>
<evidence type="ECO:0000313" key="4">
    <source>
        <dbReference type="EMBL" id="PAV57927.1"/>
    </source>
</evidence>
<protein>
    <recommendedName>
        <fullName evidence="3">ILCR1 Ig-like domain-containing protein</fullName>
    </recommendedName>
</protein>
<reference evidence="4 5" key="1">
    <citation type="journal article" date="2017" name="Curr. Biol.">
        <title>Genome architecture and evolution of a unichromosomal asexual nematode.</title>
        <authorList>
            <person name="Fradin H."/>
            <person name="Zegar C."/>
            <person name="Gutwein M."/>
            <person name="Lucas J."/>
            <person name="Kovtun M."/>
            <person name="Corcoran D."/>
            <person name="Baugh L.R."/>
            <person name="Kiontke K."/>
            <person name="Gunsalus K."/>
            <person name="Fitch D.H."/>
            <person name="Piano F."/>
        </authorList>
    </citation>
    <scope>NUCLEOTIDE SEQUENCE [LARGE SCALE GENOMIC DNA]</scope>
    <source>
        <strain evidence="4">PF1309</strain>
    </source>
</reference>
<proteinExistence type="predicted"/>
<dbReference type="Pfam" id="PF23608">
    <property type="entry name" value="Ig_ILCR1"/>
    <property type="match status" value="1"/>
</dbReference>
<feature type="signal peptide" evidence="2">
    <location>
        <begin position="1"/>
        <end position="25"/>
    </location>
</feature>
<keyword evidence="1" id="KW-1133">Transmembrane helix</keyword>
<name>A0A2A2J8F4_9BILA</name>
<organism evidence="4 5">
    <name type="scientific">Diploscapter pachys</name>
    <dbReference type="NCBI Taxonomy" id="2018661"/>
    <lineage>
        <taxon>Eukaryota</taxon>
        <taxon>Metazoa</taxon>
        <taxon>Ecdysozoa</taxon>
        <taxon>Nematoda</taxon>
        <taxon>Chromadorea</taxon>
        <taxon>Rhabditida</taxon>
        <taxon>Rhabditina</taxon>
        <taxon>Rhabditomorpha</taxon>
        <taxon>Rhabditoidea</taxon>
        <taxon>Rhabditidae</taxon>
        <taxon>Diploscapter</taxon>
    </lineage>
</organism>
<dbReference type="STRING" id="2018661.A0A2A2J8F4"/>
<evidence type="ECO:0000256" key="2">
    <source>
        <dbReference type="SAM" id="SignalP"/>
    </source>
</evidence>
<gene>
    <name evidence="4" type="ORF">WR25_23831</name>
</gene>
<evidence type="ECO:0000256" key="1">
    <source>
        <dbReference type="SAM" id="Phobius"/>
    </source>
</evidence>
<keyword evidence="5" id="KW-1185">Reference proteome</keyword>
<dbReference type="AlphaFoldDB" id="A0A2A2J8F4"/>
<keyword evidence="2" id="KW-0732">Signal</keyword>
<keyword evidence="1" id="KW-0472">Membrane</keyword>
<evidence type="ECO:0000313" key="5">
    <source>
        <dbReference type="Proteomes" id="UP000218231"/>
    </source>
</evidence>
<feature type="chain" id="PRO_5012832981" description="ILCR1 Ig-like domain-containing protein" evidence="2">
    <location>
        <begin position="26"/>
        <end position="674"/>
    </location>
</feature>